<organism evidence="1 2">
    <name type="scientific">Neobacillus mesonae</name>
    <dbReference type="NCBI Taxonomy" id="1193713"/>
    <lineage>
        <taxon>Bacteria</taxon>
        <taxon>Bacillati</taxon>
        <taxon>Bacillota</taxon>
        <taxon>Bacilli</taxon>
        <taxon>Bacillales</taxon>
        <taxon>Bacillaceae</taxon>
        <taxon>Neobacillus</taxon>
    </lineage>
</organism>
<evidence type="ECO:0000313" key="1">
    <source>
        <dbReference type="EMBL" id="AZU60744.1"/>
    </source>
</evidence>
<reference evidence="1 2" key="1">
    <citation type="submission" date="2017-07" db="EMBL/GenBank/DDBJ databases">
        <title>The complete genome sequence of Bacillus mesonae strain H20-5, an efficient strain improving plant abiotic stress resistance.</title>
        <authorList>
            <person name="Kim S.Y."/>
            <person name="Song H."/>
            <person name="Sang M.K."/>
            <person name="Weon H.-Y."/>
            <person name="Song J."/>
        </authorList>
    </citation>
    <scope>NUCLEOTIDE SEQUENCE [LARGE SCALE GENOMIC DNA]</scope>
    <source>
        <strain evidence="1 2">H20-5</strain>
    </source>
</reference>
<dbReference type="OrthoDB" id="2381403at2"/>
<dbReference type="RefSeq" id="WP_127485529.1">
    <property type="nucleotide sequence ID" value="NZ_CP022572.1"/>
</dbReference>
<keyword evidence="2" id="KW-1185">Reference proteome</keyword>
<evidence type="ECO:0000313" key="2">
    <source>
        <dbReference type="Proteomes" id="UP000282892"/>
    </source>
</evidence>
<proteinExistence type="predicted"/>
<protein>
    <submittedName>
        <fullName evidence="1">Uncharacterized protein</fullName>
    </submittedName>
</protein>
<dbReference type="EMBL" id="CP022572">
    <property type="protein sequence ID" value="AZU60744.1"/>
    <property type="molecule type" value="Genomic_DNA"/>
</dbReference>
<dbReference type="AlphaFoldDB" id="A0A3Q9QWZ6"/>
<gene>
    <name evidence="1" type="ORF">CHR53_05385</name>
</gene>
<dbReference type="Proteomes" id="UP000282892">
    <property type="component" value="Chromosome"/>
</dbReference>
<accession>A0A3Q9QWZ6</accession>
<name>A0A3Q9QWZ6_9BACI</name>
<dbReference type="PROSITE" id="PS51257">
    <property type="entry name" value="PROKAR_LIPOPROTEIN"/>
    <property type="match status" value="1"/>
</dbReference>
<sequence length="167" mass="19064">MINKLNIILLFVAALLTGCIGNEIELKDGDKHITKTMDRVISDYIVQKYSSAYYHTEKQFEVHKVYGTSESNGVISVYMWSFFCGFNKSTGTQEQAGHSLPAVIRLKNDAGNYMVIKYSEPEDGSLYQSSLKKMFPKKYLKLVQQDAGNVKDLQKEMDKAVEQWLEE</sequence>
<dbReference type="KEGG" id="nmk:CHR53_05385"/>